<evidence type="ECO:0000313" key="2">
    <source>
        <dbReference type="EMBL" id="TZE83643.1"/>
    </source>
</evidence>
<proteinExistence type="predicted"/>
<dbReference type="EMBL" id="VTPS01000001">
    <property type="protein sequence ID" value="TZE83643.1"/>
    <property type="molecule type" value="Genomic_DNA"/>
</dbReference>
<organism evidence="2 3">
    <name type="scientific">Calorimonas adulescens</name>
    <dbReference type="NCBI Taxonomy" id="2606906"/>
    <lineage>
        <taxon>Bacteria</taxon>
        <taxon>Bacillati</taxon>
        <taxon>Bacillota</taxon>
        <taxon>Clostridia</taxon>
        <taxon>Thermoanaerobacterales</taxon>
        <taxon>Thermoanaerobacteraceae</taxon>
        <taxon>Calorimonas</taxon>
    </lineage>
</organism>
<name>A0A5D8QJH5_9THEO</name>
<dbReference type="NCBIfam" id="NF033474">
    <property type="entry name" value="DivGenRetAVD"/>
    <property type="match status" value="1"/>
</dbReference>
<gene>
    <name evidence="2" type="primary">avd</name>
    <name evidence="2" type="ORF">FWJ32_01180</name>
</gene>
<protein>
    <submittedName>
        <fullName evidence="2">Diversity-generating retroelement protein Avd</fullName>
    </submittedName>
</protein>
<dbReference type="AlphaFoldDB" id="A0A5D8QJH5"/>
<dbReference type="Pfam" id="PF22296">
    <property type="entry name" value="bAvd"/>
    <property type="match status" value="1"/>
</dbReference>
<dbReference type="CDD" id="cd16376">
    <property type="entry name" value="Avd_like"/>
    <property type="match status" value="1"/>
</dbReference>
<feature type="domain" description="bAvd-like" evidence="1">
    <location>
        <begin position="1"/>
        <end position="103"/>
    </location>
</feature>
<dbReference type="InterPro" id="IPR036583">
    <property type="entry name" value="23S_rRNA_IVS_sf"/>
</dbReference>
<reference evidence="2 3" key="1">
    <citation type="submission" date="2019-08" db="EMBL/GenBank/DDBJ databases">
        <title>Calorimonas adulescens gen. nov., sp. nov., an anaerobic thermophilic bacterium from Sakhalin hot spring.</title>
        <authorList>
            <person name="Khomyakova M.A."/>
            <person name="Merkel A.Y."/>
            <person name="Novikov A."/>
            <person name="Bonch-Osmolovskaya E.A."/>
            <person name="Slobodkin A.I."/>
        </authorList>
    </citation>
    <scope>NUCLEOTIDE SEQUENCE [LARGE SCALE GENOMIC DNA]</scope>
    <source>
        <strain evidence="2 3">A05MB</strain>
    </source>
</reference>
<sequence length="105" mass="12840">MIKYGKRAVAHFPRRERQTADEIRTSMLRMYRLSIEVEKKYYKKTTLQELDIELEVLRHFIRLAQDKDYYDKNFAPPLPFKKYEYWSRLLDEIGRIIGGYMKSLK</sequence>
<dbReference type="Proteomes" id="UP000322976">
    <property type="component" value="Unassembled WGS sequence"/>
</dbReference>
<comment type="caution">
    <text evidence="2">The sequence shown here is derived from an EMBL/GenBank/DDBJ whole genome shotgun (WGS) entry which is preliminary data.</text>
</comment>
<dbReference type="InterPro" id="IPR055360">
    <property type="entry name" value="bAvd"/>
</dbReference>
<dbReference type="Gene3D" id="1.20.1440.60">
    <property type="entry name" value="23S rRNA-intervening sequence"/>
    <property type="match status" value="1"/>
</dbReference>
<evidence type="ECO:0000259" key="1">
    <source>
        <dbReference type="Pfam" id="PF22296"/>
    </source>
</evidence>
<evidence type="ECO:0000313" key="3">
    <source>
        <dbReference type="Proteomes" id="UP000322976"/>
    </source>
</evidence>
<accession>A0A5D8QJH5</accession>
<keyword evidence="3" id="KW-1185">Reference proteome</keyword>